<sequence length="76" mass="8815">MSLMQQAQRTLHDNWSIALRQRCLLCSRHSTTTDQRPAGLHWLMPMEMSLTMLTRQWVALSVTSQISADRASYRIP</sequence>
<dbReference type="EMBL" id="KN822337">
    <property type="protein sequence ID" value="KIM50739.1"/>
    <property type="molecule type" value="Genomic_DNA"/>
</dbReference>
<gene>
    <name evidence="1" type="ORF">SCLCIDRAFT_1225146</name>
</gene>
<evidence type="ECO:0000313" key="2">
    <source>
        <dbReference type="Proteomes" id="UP000053989"/>
    </source>
</evidence>
<dbReference type="AlphaFoldDB" id="A0A0C3D2V1"/>
<protein>
    <submittedName>
        <fullName evidence="1">Uncharacterized protein</fullName>
    </submittedName>
</protein>
<organism evidence="1 2">
    <name type="scientific">Scleroderma citrinum Foug A</name>
    <dbReference type="NCBI Taxonomy" id="1036808"/>
    <lineage>
        <taxon>Eukaryota</taxon>
        <taxon>Fungi</taxon>
        <taxon>Dikarya</taxon>
        <taxon>Basidiomycota</taxon>
        <taxon>Agaricomycotina</taxon>
        <taxon>Agaricomycetes</taxon>
        <taxon>Agaricomycetidae</taxon>
        <taxon>Boletales</taxon>
        <taxon>Sclerodermatineae</taxon>
        <taxon>Sclerodermataceae</taxon>
        <taxon>Scleroderma</taxon>
    </lineage>
</organism>
<dbReference type="Proteomes" id="UP000053989">
    <property type="component" value="Unassembled WGS sequence"/>
</dbReference>
<reference evidence="2" key="2">
    <citation type="submission" date="2015-01" db="EMBL/GenBank/DDBJ databases">
        <title>Evolutionary Origins and Diversification of the Mycorrhizal Mutualists.</title>
        <authorList>
            <consortium name="DOE Joint Genome Institute"/>
            <consortium name="Mycorrhizal Genomics Consortium"/>
            <person name="Kohler A."/>
            <person name="Kuo A."/>
            <person name="Nagy L.G."/>
            <person name="Floudas D."/>
            <person name="Copeland A."/>
            <person name="Barry K.W."/>
            <person name="Cichocki N."/>
            <person name="Veneault-Fourrey C."/>
            <person name="LaButti K."/>
            <person name="Lindquist E.A."/>
            <person name="Lipzen A."/>
            <person name="Lundell T."/>
            <person name="Morin E."/>
            <person name="Murat C."/>
            <person name="Riley R."/>
            <person name="Ohm R."/>
            <person name="Sun H."/>
            <person name="Tunlid A."/>
            <person name="Henrissat B."/>
            <person name="Grigoriev I.V."/>
            <person name="Hibbett D.S."/>
            <person name="Martin F."/>
        </authorList>
    </citation>
    <scope>NUCLEOTIDE SEQUENCE [LARGE SCALE GENOMIC DNA]</scope>
    <source>
        <strain evidence="2">Foug A</strain>
    </source>
</reference>
<dbReference type="InParanoid" id="A0A0C3D2V1"/>
<keyword evidence="2" id="KW-1185">Reference proteome</keyword>
<accession>A0A0C3D2V1</accession>
<name>A0A0C3D2V1_9AGAM</name>
<dbReference type="HOGENOM" id="CLU_2655916_0_0_1"/>
<proteinExistence type="predicted"/>
<evidence type="ECO:0000313" key="1">
    <source>
        <dbReference type="EMBL" id="KIM50739.1"/>
    </source>
</evidence>
<reference evidence="1 2" key="1">
    <citation type="submission" date="2014-04" db="EMBL/GenBank/DDBJ databases">
        <authorList>
            <consortium name="DOE Joint Genome Institute"/>
            <person name="Kuo A."/>
            <person name="Kohler A."/>
            <person name="Nagy L.G."/>
            <person name="Floudas D."/>
            <person name="Copeland A."/>
            <person name="Barry K.W."/>
            <person name="Cichocki N."/>
            <person name="Veneault-Fourrey C."/>
            <person name="LaButti K."/>
            <person name="Lindquist E.A."/>
            <person name="Lipzen A."/>
            <person name="Lundell T."/>
            <person name="Morin E."/>
            <person name="Murat C."/>
            <person name="Sun H."/>
            <person name="Tunlid A."/>
            <person name="Henrissat B."/>
            <person name="Grigoriev I.V."/>
            <person name="Hibbett D.S."/>
            <person name="Martin F."/>
            <person name="Nordberg H.P."/>
            <person name="Cantor M.N."/>
            <person name="Hua S.X."/>
        </authorList>
    </citation>
    <scope>NUCLEOTIDE SEQUENCE [LARGE SCALE GENOMIC DNA]</scope>
    <source>
        <strain evidence="1 2">Foug A</strain>
    </source>
</reference>